<evidence type="ECO:0000313" key="3">
    <source>
        <dbReference type="EMBL" id="EHQ02354.1"/>
    </source>
</evidence>
<feature type="repeat" description="TPR" evidence="1">
    <location>
        <begin position="330"/>
        <end position="363"/>
    </location>
</feature>
<reference evidence="4" key="1">
    <citation type="journal article" date="2012" name="Stand. Genomic Sci.">
        <title>Genome sequence of the Antarctic rhodopsins-containing flavobacterium Gillisia limnaea type strain (R-8282(T)).</title>
        <authorList>
            <person name="Riedel T."/>
            <person name="Held B."/>
            <person name="Nolan M."/>
            <person name="Lucas S."/>
            <person name="Lapidus A."/>
            <person name="Tice H."/>
            <person name="Del Rio T.G."/>
            <person name="Cheng J.F."/>
            <person name="Han C."/>
            <person name="Tapia R."/>
            <person name="Goodwin L.A."/>
            <person name="Pitluck S."/>
            <person name="Liolios K."/>
            <person name="Mavromatis K."/>
            <person name="Pagani I."/>
            <person name="Ivanova N."/>
            <person name="Mikhailova N."/>
            <person name="Pati A."/>
            <person name="Chen A."/>
            <person name="Palaniappan K."/>
            <person name="Land M."/>
            <person name="Rohde M."/>
            <person name="Tindall B.J."/>
            <person name="Detter J.C."/>
            <person name="Goker M."/>
            <person name="Bristow J."/>
            <person name="Eisen J.A."/>
            <person name="Markowitz V."/>
            <person name="Hugenholtz P."/>
            <person name="Kyrpides N.C."/>
            <person name="Klenk H.P."/>
            <person name="Woyke T."/>
        </authorList>
    </citation>
    <scope>NUCLEOTIDE SEQUENCE [LARGE SCALE GENOMIC DNA]</scope>
    <source>
        <strain evidence="4">DSM 15749 / LMG 21470 / R-8282</strain>
    </source>
</reference>
<dbReference type="RefSeq" id="WP_006988664.1">
    <property type="nucleotide sequence ID" value="NZ_JH594606.1"/>
</dbReference>
<dbReference type="Proteomes" id="UP000003844">
    <property type="component" value="Unassembled WGS sequence"/>
</dbReference>
<proteinExistence type="predicted"/>
<accession>H2BZY7</accession>
<keyword evidence="1" id="KW-0802">TPR repeat</keyword>
<keyword evidence="2" id="KW-0732">Signal</keyword>
<dbReference type="InterPro" id="IPR011990">
    <property type="entry name" value="TPR-like_helical_dom_sf"/>
</dbReference>
<dbReference type="InterPro" id="IPR019734">
    <property type="entry name" value="TPR_rpt"/>
</dbReference>
<gene>
    <name evidence="3" type="ORF">Gilli_1707</name>
</gene>
<feature type="chain" id="PRO_5003560053" evidence="2">
    <location>
        <begin position="24"/>
        <end position="455"/>
    </location>
</feature>
<evidence type="ECO:0000256" key="1">
    <source>
        <dbReference type="PROSITE-ProRule" id="PRU00339"/>
    </source>
</evidence>
<protein>
    <submittedName>
        <fullName evidence="3">Tetratricopeptide TPR_2 repeat-containing protein</fullName>
    </submittedName>
</protein>
<sequence>MKTKIIIAFSGLLFATGALHAQADCATKAALAYDDAKAQRYEQAYPALMEVKEQCPTYSLATFQYLERAVNHKMATAQGAQKNALIEEMIQLMNDRLKHFPNKTNPAEIKGDVAWLKYENGIGTKETQFNAFDEAFKESPESFTSPKRIYAYFSLLVDLQDEGKRSLQDVFELYEEIIDKIGAEENRLAEMLAPLLEKQEAGTDLTTKEKQLVDNAEINLSAYSTVKGSVNGKLGQRADCDNLIPLYNNDFEEKKTDVKWLKIASERLSQKDCTEDPIFFKLSEALHRAEPSAKSALYLGQLAEAEGKSSQAMKYYNESASLETNASDKSRVYMKIAENYKKQGNFSQARTYYRNALAAQPSAGRAYLQIASMYAQSANNCGETTFDKRAVYWLAADYAARAGRVDPSLSRIANESVAAYKGRAPQKADVFQEGKQGQTIRIACWIGESVKVPAL</sequence>
<dbReference type="Gene3D" id="1.25.40.10">
    <property type="entry name" value="Tetratricopeptide repeat domain"/>
    <property type="match status" value="1"/>
</dbReference>
<dbReference type="EMBL" id="JH594606">
    <property type="protein sequence ID" value="EHQ02354.1"/>
    <property type="molecule type" value="Genomic_DNA"/>
</dbReference>
<evidence type="ECO:0000256" key="2">
    <source>
        <dbReference type="SAM" id="SignalP"/>
    </source>
</evidence>
<dbReference type="STRING" id="865937.Gilli_1707"/>
<dbReference type="PROSITE" id="PS50005">
    <property type="entry name" value="TPR"/>
    <property type="match status" value="1"/>
</dbReference>
<feature type="signal peptide" evidence="2">
    <location>
        <begin position="1"/>
        <end position="23"/>
    </location>
</feature>
<evidence type="ECO:0000313" key="4">
    <source>
        <dbReference type="Proteomes" id="UP000003844"/>
    </source>
</evidence>
<organism evidence="3 4">
    <name type="scientific">Gillisia limnaea (strain DSM 15749 / LMG 21470 / R-8282)</name>
    <dbReference type="NCBI Taxonomy" id="865937"/>
    <lineage>
        <taxon>Bacteria</taxon>
        <taxon>Pseudomonadati</taxon>
        <taxon>Bacteroidota</taxon>
        <taxon>Flavobacteriia</taxon>
        <taxon>Flavobacteriales</taxon>
        <taxon>Flavobacteriaceae</taxon>
        <taxon>Gillisia</taxon>
    </lineage>
</organism>
<dbReference type="OrthoDB" id="1522899at2"/>
<dbReference type="AlphaFoldDB" id="H2BZY7"/>
<dbReference type="HOGENOM" id="CLU_047119_0_0_10"/>
<keyword evidence="4" id="KW-1185">Reference proteome</keyword>
<name>H2BZY7_GILLR</name>
<dbReference type="SUPFAM" id="SSF48452">
    <property type="entry name" value="TPR-like"/>
    <property type="match status" value="1"/>
</dbReference>
<dbReference type="SMART" id="SM00028">
    <property type="entry name" value="TPR"/>
    <property type="match status" value="2"/>
</dbReference>
<dbReference type="eggNOG" id="COG0457">
    <property type="taxonomic scope" value="Bacteria"/>
</dbReference>